<evidence type="ECO:0000313" key="3">
    <source>
        <dbReference type="Proteomes" id="UP000596661"/>
    </source>
</evidence>
<dbReference type="EMBL" id="UZAU01000041">
    <property type="status" value="NOT_ANNOTATED_CDS"/>
    <property type="molecule type" value="Genomic_DNA"/>
</dbReference>
<evidence type="ECO:0000256" key="1">
    <source>
        <dbReference type="SAM" id="Phobius"/>
    </source>
</evidence>
<keyword evidence="1" id="KW-0472">Membrane</keyword>
<dbReference type="Proteomes" id="UP000596661">
    <property type="component" value="Chromosome 1"/>
</dbReference>
<keyword evidence="1" id="KW-1133">Transmembrane helix</keyword>
<proteinExistence type="predicted"/>
<organism evidence="2 3">
    <name type="scientific">Cannabis sativa</name>
    <name type="common">Hemp</name>
    <name type="synonym">Marijuana</name>
    <dbReference type="NCBI Taxonomy" id="3483"/>
    <lineage>
        <taxon>Eukaryota</taxon>
        <taxon>Viridiplantae</taxon>
        <taxon>Streptophyta</taxon>
        <taxon>Embryophyta</taxon>
        <taxon>Tracheophyta</taxon>
        <taxon>Spermatophyta</taxon>
        <taxon>Magnoliopsida</taxon>
        <taxon>eudicotyledons</taxon>
        <taxon>Gunneridae</taxon>
        <taxon>Pentapetalae</taxon>
        <taxon>rosids</taxon>
        <taxon>fabids</taxon>
        <taxon>Rosales</taxon>
        <taxon>Cannabaceae</taxon>
        <taxon>Cannabis</taxon>
    </lineage>
</organism>
<sequence>MGSGSGRVLHRGSSSGSWVFIVDGLSSVDWAILLFSVFFGCGSLLCWGGPMMESLDWCQGGYGGVSVVRH</sequence>
<reference evidence="2" key="2">
    <citation type="submission" date="2021-03" db="UniProtKB">
        <authorList>
            <consortium name="EnsemblPlants"/>
        </authorList>
    </citation>
    <scope>IDENTIFICATION</scope>
</reference>
<feature type="transmembrane region" description="Helical" evidence="1">
    <location>
        <begin position="30"/>
        <end position="47"/>
    </location>
</feature>
<keyword evidence="3" id="KW-1185">Reference proteome</keyword>
<reference evidence="2" key="1">
    <citation type="submission" date="2018-11" db="EMBL/GenBank/DDBJ databases">
        <authorList>
            <person name="Grassa J C."/>
        </authorList>
    </citation>
    <scope>NUCLEOTIDE SEQUENCE [LARGE SCALE GENOMIC DNA]</scope>
</reference>
<name>A0A803NHX5_CANSA</name>
<dbReference type="Gramene" id="evm.model.01.1632">
    <property type="protein sequence ID" value="cds.evm.model.01.1632"/>
    <property type="gene ID" value="evm.TU.01.1632"/>
</dbReference>
<protein>
    <submittedName>
        <fullName evidence="2">Uncharacterized protein</fullName>
    </submittedName>
</protein>
<evidence type="ECO:0000313" key="2">
    <source>
        <dbReference type="EnsemblPlants" id="cds.evm.model.01.1632"/>
    </source>
</evidence>
<dbReference type="EnsemblPlants" id="evm.model.01.1632">
    <property type="protein sequence ID" value="cds.evm.model.01.1632"/>
    <property type="gene ID" value="evm.TU.01.1632"/>
</dbReference>
<dbReference type="AlphaFoldDB" id="A0A803NHX5"/>
<keyword evidence="1" id="KW-0812">Transmembrane</keyword>
<accession>A0A803NHX5</accession>